<dbReference type="InterPro" id="IPR029486">
    <property type="entry name" value="GH97_N"/>
</dbReference>
<dbReference type="AlphaFoldDB" id="A0A395VW27"/>
<dbReference type="Gene3D" id="2.70.98.10">
    <property type="match status" value="1"/>
</dbReference>
<gene>
    <name evidence="9" type="ORF">DWX70_23160</name>
</gene>
<dbReference type="Proteomes" id="UP000266492">
    <property type="component" value="Unassembled WGS sequence"/>
</dbReference>
<dbReference type="GO" id="GO:0030246">
    <property type="term" value="F:carbohydrate binding"/>
    <property type="evidence" value="ECO:0007669"/>
    <property type="project" value="InterPro"/>
</dbReference>
<evidence type="ECO:0000256" key="1">
    <source>
        <dbReference type="ARBA" id="ARBA00001913"/>
    </source>
</evidence>
<sequence length="628" mass="70666">MALSVLTLAGSVSCYSEESRGVSSPDGKLHLIVPTTGENDGKACFTVEYNNRCILSQARLGMNTDQQSFAGDLKLKSVSEAKSVKDDYEMLTGKRSHCTNEAFERTYNFANSRGQELAVTFRVYNDGIAFKYGIKAVSADERLLNEVTTYPIPAGNKRWFQQYSKDYEGFYPLAVDGTSTVEKKRTYCWGYPALVEFRDSVFMLITEADILRGHCASFLYNGIDPNEYQVRPATDNLPLKETWESPWRLLVIGSLADIVESTLVTDVSEPCKLADTDWIKPGAVSWGYWAYNNGSKDFKIVKDYIDLAVKMQWPYSLIDWKWNEMENGGDVHDALQYALKKGIKPLLWYNSCTAWVGNGAPGPMDRLNKKENREKEYQWLAEQGVTGVKIDFFAGDKVETMDYYLDLLEDAAKYKLMVNLHGATIPRGWQRTYPHLMTMEAVYGAEWYNNTPRLTPLAARHNATLPFTRNVVGSMDYTPGTFSDSQHPHITSHGHELALPVIFESGWQHMPDRPSVYEALPKEAGKLLSQLPAAWDDTKLLSGYPGESVVLARRKGNVWYIGGINGTDDKQTLTFTLNALPGLGKKIVIFRDGSEERQLDIKRSRLSKGRTSMSIDCLPRGGFVVVIE</sequence>
<dbReference type="GO" id="GO:0016798">
    <property type="term" value="F:hydrolase activity, acting on glycosyl bonds"/>
    <property type="evidence" value="ECO:0007669"/>
    <property type="project" value="UniProtKB-KW"/>
</dbReference>
<dbReference type="Pfam" id="PF14509">
    <property type="entry name" value="GH97_C"/>
    <property type="match status" value="1"/>
</dbReference>
<dbReference type="InterPro" id="IPR014718">
    <property type="entry name" value="GH-type_carb-bd"/>
</dbReference>
<evidence type="ECO:0000259" key="8">
    <source>
        <dbReference type="Pfam" id="PF14509"/>
    </source>
</evidence>
<evidence type="ECO:0000256" key="3">
    <source>
        <dbReference type="ARBA" id="ARBA00022801"/>
    </source>
</evidence>
<accession>A0A395VW27</accession>
<dbReference type="InterPro" id="IPR029483">
    <property type="entry name" value="GH97_C"/>
</dbReference>
<evidence type="ECO:0000313" key="10">
    <source>
        <dbReference type="Proteomes" id="UP000266492"/>
    </source>
</evidence>
<evidence type="ECO:0000256" key="2">
    <source>
        <dbReference type="ARBA" id="ARBA00011245"/>
    </source>
</evidence>
<dbReference type="Gene3D" id="2.60.40.1180">
    <property type="entry name" value="Golgi alpha-mannosidase II"/>
    <property type="match status" value="1"/>
</dbReference>
<organism evidence="9 10">
    <name type="scientific">Bacteroides ovatus</name>
    <dbReference type="NCBI Taxonomy" id="28116"/>
    <lineage>
        <taxon>Bacteria</taxon>
        <taxon>Pseudomonadati</taxon>
        <taxon>Bacteroidota</taxon>
        <taxon>Bacteroidia</taxon>
        <taxon>Bacteroidales</taxon>
        <taxon>Bacteroidaceae</taxon>
        <taxon>Bacteroides</taxon>
    </lineage>
</organism>
<reference evidence="9 10" key="1">
    <citation type="submission" date="2018-08" db="EMBL/GenBank/DDBJ databases">
        <title>A genome reference for cultivated species of the human gut microbiota.</title>
        <authorList>
            <person name="Zou Y."/>
            <person name="Xue W."/>
            <person name="Luo G."/>
        </authorList>
    </citation>
    <scope>NUCLEOTIDE SEQUENCE [LARGE SCALE GENOMIC DNA]</scope>
    <source>
        <strain evidence="9 10">AF20-9LB</strain>
    </source>
</reference>
<keyword evidence="3 9" id="KW-0378">Hydrolase</keyword>
<comment type="cofactor">
    <cofactor evidence="1">
        <name>Ca(2+)</name>
        <dbReference type="ChEBI" id="CHEBI:29108"/>
    </cofactor>
</comment>
<dbReference type="InterPro" id="IPR052720">
    <property type="entry name" value="Glycosyl_hydrolase_97"/>
</dbReference>
<dbReference type="PANTHER" id="PTHR35803">
    <property type="entry name" value="GLUCAN 1,4-ALPHA-GLUCOSIDASE SUSB-RELATED"/>
    <property type="match status" value="1"/>
</dbReference>
<dbReference type="InterPro" id="IPR017853">
    <property type="entry name" value="GH"/>
</dbReference>
<dbReference type="InterPro" id="IPR013785">
    <property type="entry name" value="Aldolase_TIM"/>
</dbReference>
<evidence type="ECO:0000256" key="4">
    <source>
        <dbReference type="ARBA" id="ARBA00022837"/>
    </source>
</evidence>
<evidence type="ECO:0000259" key="7">
    <source>
        <dbReference type="Pfam" id="PF14508"/>
    </source>
</evidence>
<feature type="domain" description="Glycosyl-hydrolase 97 catalytic" evidence="6">
    <location>
        <begin position="295"/>
        <end position="442"/>
    </location>
</feature>
<keyword evidence="5" id="KW-0326">Glycosidase</keyword>
<dbReference type="PANTHER" id="PTHR35803:SF2">
    <property type="entry name" value="RETAINING ALPHA-GALACTOSIDASE"/>
    <property type="match status" value="1"/>
</dbReference>
<name>A0A395VW27_BACOV</name>
<feature type="domain" description="Glycosyl-hydrolase 97 C-terminal oligomerisation" evidence="8">
    <location>
        <begin position="534"/>
        <end position="627"/>
    </location>
</feature>
<proteinExistence type="predicted"/>
<feature type="domain" description="Glycosyl-hydrolase 97 N-terminal" evidence="7">
    <location>
        <begin position="22"/>
        <end position="270"/>
    </location>
</feature>
<comment type="subunit">
    <text evidence="2">Monomer.</text>
</comment>
<dbReference type="EMBL" id="QRVZ01000029">
    <property type="protein sequence ID" value="RGS79895.1"/>
    <property type="molecule type" value="Genomic_DNA"/>
</dbReference>
<dbReference type="Gene3D" id="3.20.20.70">
    <property type="entry name" value="Aldolase class I"/>
    <property type="match status" value="1"/>
</dbReference>
<dbReference type="Pfam" id="PF14508">
    <property type="entry name" value="GH97_N"/>
    <property type="match status" value="1"/>
</dbReference>
<dbReference type="InterPro" id="IPR019563">
    <property type="entry name" value="GH97_catalytic"/>
</dbReference>
<evidence type="ECO:0000259" key="6">
    <source>
        <dbReference type="Pfam" id="PF10566"/>
    </source>
</evidence>
<dbReference type="SUPFAM" id="SSF51445">
    <property type="entry name" value="(Trans)glycosidases"/>
    <property type="match status" value="1"/>
</dbReference>
<evidence type="ECO:0000256" key="5">
    <source>
        <dbReference type="ARBA" id="ARBA00023295"/>
    </source>
</evidence>
<dbReference type="Pfam" id="PF10566">
    <property type="entry name" value="Glyco_hydro_97"/>
    <property type="match status" value="1"/>
</dbReference>
<dbReference type="InterPro" id="IPR013780">
    <property type="entry name" value="Glyco_hydro_b"/>
</dbReference>
<protein>
    <submittedName>
        <fullName evidence="9">Glycoside hydrolase family 97 protein</fullName>
    </submittedName>
</protein>
<evidence type="ECO:0000313" key="9">
    <source>
        <dbReference type="EMBL" id="RGS79895.1"/>
    </source>
</evidence>
<keyword evidence="4" id="KW-0106">Calcium</keyword>
<comment type="caution">
    <text evidence="9">The sequence shown here is derived from an EMBL/GenBank/DDBJ whole genome shotgun (WGS) entry which is preliminary data.</text>
</comment>